<reference evidence="1" key="1">
    <citation type="submission" date="2022-04" db="EMBL/GenBank/DDBJ databases">
        <title>Genome of the entomopathogenic fungus Entomophthora muscae.</title>
        <authorList>
            <person name="Elya C."/>
            <person name="Lovett B.R."/>
            <person name="Lee E."/>
            <person name="Macias A.M."/>
            <person name="Hajek A.E."/>
            <person name="De Bivort B.L."/>
            <person name="Kasson M.T."/>
            <person name="De Fine Licht H.H."/>
            <person name="Stajich J.E."/>
        </authorList>
    </citation>
    <scope>NUCLEOTIDE SEQUENCE</scope>
    <source>
        <strain evidence="1">Berkeley</strain>
    </source>
</reference>
<dbReference type="EMBL" id="QTSX02007551">
    <property type="protein sequence ID" value="KAJ9048132.1"/>
    <property type="molecule type" value="Genomic_DNA"/>
</dbReference>
<proteinExistence type="predicted"/>
<evidence type="ECO:0000313" key="2">
    <source>
        <dbReference type="Proteomes" id="UP001165960"/>
    </source>
</evidence>
<accession>A0ACC2RDL2</accession>
<protein>
    <submittedName>
        <fullName evidence="1">Uncharacterized protein</fullName>
    </submittedName>
</protein>
<gene>
    <name evidence="1" type="ORF">DSO57_1038098</name>
</gene>
<name>A0ACC2RDL2_9FUNG</name>
<sequence length="417" mass="46134">MDFFSNIVAKIGGDQALDLVNDKLTPLLLDSFKPRISEYVNTHVERTRGELFQQLPDGVRNVLNDVVPGGLGSQRGASDVARGFMDEIADQIRQKIDKILDETRQRVRDVVQDVTSSTSDRVTRSVVGIAQNKLKLKTRGVQDSSSSGEASRGFNFGGMKGPGDFIDNFINSSLEEVRPLVRGELKSVYDHIVDLIPQDARKILASFVPGLEDSQGSQKNDQNNANYQHNNAPQGFPQANAPSYQNNQNQQYNAPQGFPQANAPSYQNNQYQQYNNAPQGFPQANAPSYQNNQYQQYNNASQGFHTGNAQSYQGQQYDNTSRGLPQENEVSSRGFMSDLKKIAHQVKDTVKSELKVGGFDGSRGGAELLQEFQAKALEKISKITTDLMNKLEGTIMATVSEELRTVAKDKLANKISF</sequence>
<keyword evidence="2" id="KW-1185">Reference proteome</keyword>
<organism evidence="1 2">
    <name type="scientific">Entomophthora muscae</name>
    <dbReference type="NCBI Taxonomy" id="34485"/>
    <lineage>
        <taxon>Eukaryota</taxon>
        <taxon>Fungi</taxon>
        <taxon>Fungi incertae sedis</taxon>
        <taxon>Zoopagomycota</taxon>
        <taxon>Entomophthoromycotina</taxon>
        <taxon>Entomophthoromycetes</taxon>
        <taxon>Entomophthorales</taxon>
        <taxon>Entomophthoraceae</taxon>
        <taxon>Entomophthora</taxon>
    </lineage>
</organism>
<comment type="caution">
    <text evidence="1">The sequence shown here is derived from an EMBL/GenBank/DDBJ whole genome shotgun (WGS) entry which is preliminary data.</text>
</comment>
<evidence type="ECO:0000313" key="1">
    <source>
        <dbReference type="EMBL" id="KAJ9048132.1"/>
    </source>
</evidence>
<dbReference type="Proteomes" id="UP001165960">
    <property type="component" value="Unassembled WGS sequence"/>
</dbReference>